<gene>
    <name evidence="1" type="ORF">RhiirA4_460011</name>
</gene>
<dbReference type="AlphaFoldDB" id="A0A2I1GFM9"/>
<sequence length="252" mass="28881">MLFCHCIVLLQNKQITAAKSAIVLSLVSAGTSVTRINMLSDIELSVMYQTIYNNLQKIEAKHEGLVHKYFSHNCQQLFILNIDDYHDLHESRQPNATLLSRIAHMATLLINTLSNSALIPFFSSNNYSVHNPNGIKAFIIKKALVNQYMVTFNVSYNARKSTWSQLPDISILSKAELIESLTIYSYDADITEKHIRNFNFTKLIDFILTNLKNTDDYLKALNRFIILLEVQSCLNNYIIPVLADFPDQLYIR</sequence>
<protein>
    <submittedName>
        <fullName evidence="1">Uncharacterized protein</fullName>
    </submittedName>
</protein>
<dbReference type="EMBL" id="LLXI01000384">
    <property type="protein sequence ID" value="PKY45436.1"/>
    <property type="molecule type" value="Genomic_DNA"/>
</dbReference>
<evidence type="ECO:0000313" key="1">
    <source>
        <dbReference type="EMBL" id="PKY45436.1"/>
    </source>
</evidence>
<comment type="caution">
    <text evidence="1">The sequence shown here is derived from an EMBL/GenBank/DDBJ whole genome shotgun (WGS) entry which is preliminary data.</text>
</comment>
<evidence type="ECO:0000313" key="2">
    <source>
        <dbReference type="Proteomes" id="UP000234323"/>
    </source>
</evidence>
<accession>A0A2I1GFM9</accession>
<keyword evidence="2" id="KW-1185">Reference proteome</keyword>
<dbReference type="VEuPathDB" id="FungiDB:FUN_016579"/>
<dbReference type="Proteomes" id="UP000234323">
    <property type="component" value="Unassembled WGS sequence"/>
</dbReference>
<reference evidence="1 2" key="1">
    <citation type="submission" date="2015-10" db="EMBL/GenBank/DDBJ databases">
        <title>Genome analyses suggest a sexual origin of heterokaryosis in a supposedly ancient asexual fungus.</title>
        <authorList>
            <person name="Ropars J."/>
            <person name="Sedzielewska K."/>
            <person name="Noel J."/>
            <person name="Charron P."/>
            <person name="Farinelli L."/>
            <person name="Marton T."/>
            <person name="Kruger M."/>
            <person name="Pelin A."/>
            <person name="Brachmann A."/>
            <person name="Corradi N."/>
        </authorList>
    </citation>
    <scope>NUCLEOTIDE SEQUENCE [LARGE SCALE GENOMIC DNA]</scope>
    <source>
        <strain evidence="1 2">A4</strain>
    </source>
</reference>
<proteinExistence type="predicted"/>
<name>A0A2I1GFM9_9GLOM</name>
<organism evidence="1 2">
    <name type="scientific">Rhizophagus irregularis</name>
    <dbReference type="NCBI Taxonomy" id="588596"/>
    <lineage>
        <taxon>Eukaryota</taxon>
        <taxon>Fungi</taxon>
        <taxon>Fungi incertae sedis</taxon>
        <taxon>Mucoromycota</taxon>
        <taxon>Glomeromycotina</taxon>
        <taxon>Glomeromycetes</taxon>
        <taxon>Glomerales</taxon>
        <taxon>Glomeraceae</taxon>
        <taxon>Rhizophagus</taxon>
    </lineage>
</organism>